<comment type="caution">
    <text evidence="10">The sequence shown here is derived from an EMBL/GenBank/DDBJ whole genome shotgun (WGS) entry which is preliminary data.</text>
</comment>
<dbReference type="Pfam" id="PF22920">
    <property type="entry name" value="UvrC_RNaseH"/>
    <property type="match status" value="1"/>
</dbReference>
<evidence type="ECO:0000256" key="5">
    <source>
        <dbReference type="ARBA" id="ARBA00023204"/>
    </source>
</evidence>
<dbReference type="EMBL" id="JACRIW010000091">
    <property type="protein sequence ID" value="MBI5170393.1"/>
    <property type="molecule type" value="Genomic_DNA"/>
</dbReference>
<dbReference type="InterPro" id="IPR010994">
    <property type="entry name" value="RuvA_2-like"/>
</dbReference>
<keyword evidence="2 6" id="KW-0227">DNA damage</keyword>
<dbReference type="Gene3D" id="3.40.1440.10">
    <property type="entry name" value="GIY-YIG endonuclease"/>
    <property type="match status" value="1"/>
</dbReference>
<dbReference type="GO" id="GO:0003677">
    <property type="term" value="F:DNA binding"/>
    <property type="evidence" value="ECO:0007669"/>
    <property type="project" value="UniProtKB-UniRule"/>
</dbReference>
<name>A0A933SHF5_UNCEI</name>
<evidence type="ECO:0000259" key="8">
    <source>
        <dbReference type="PROSITE" id="PS50164"/>
    </source>
</evidence>
<feature type="domain" description="UVR" evidence="7">
    <location>
        <begin position="204"/>
        <end position="239"/>
    </location>
</feature>
<dbReference type="HAMAP" id="MF_00203">
    <property type="entry name" value="UvrC"/>
    <property type="match status" value="1"/>
</dbReference>
<gene>
    <name evidence="6 10" type="primary">uvrC</name>
    <name evidence="10" type="ORF">HZA61_12965</name>
</gene>
<dbReference type="InterPro" id="IPR035901">
    <property type="entry name" value="GIY-YIG_endonuc_sf"/>
</dbReference>
<keyword evidence="5 6" id="KW-0234">DNA repair</keyword>
<protein>
    <recommendedName>
        <fullName evidence="6">UvrABC system protein C</fullName>
        <shortName evidence="6">Protein UvrC</shortName>
    </recommendedName>
    <alternativeName>
        <fullName evidence="6">Excinuclease ABC subunit C</fullName>
    </alternativeName>
</protein>
<dbReference type="CDD" id="cd10434">
    <property type="entry name" value="GIY-YIG_UvrC_Cho"/>
    <property type="match status" value="1"/>
</dbReference>
<evidence type="ECO:0000259" key="7">
    <source>
        <dbReference type="PROSITE" id="PS50151"/>
    </source>
</evidence>
<dbReference type="PROSITE" id="PS50151">
    <property type="entry name" value="UVR"/>
    <property type="match status" value="1"/>
</dbReference>
<dbReference type="AlphaFoldDB" id="A0A933SHF5"/>
<proteinExistence type="inferred from homology"/>
<evidence type="ECO:0000313" key="10">
    <source>
        <dbReference type="EMBL" id="MBI5170393.1"/>
    </source>
</evidence>
<organism evidence="10 11">
    <name type="scientific">Eiseniibacteriota bacterium</name>
    <dbReference type="NCBI Taxonomy" id="2212470"/>
    <lineage>
        <taxon>Bacteria</taxon>
        <taxon>Candidatus Eiseniibacteriota</taxon>
    </lineage>
</organism>
<evidence type="ECO:0000256" key="3">
    <source>
        <dbReference type="ARBA" id="ARBA00022769"/>
    </source>
</evidence>
<dbReference type="Pfam" id="PF02151">
    <property type="entry name" value="UVR"/>
    <property type="match status" value="1"/>
</dbReference>
<dbReference type="PROSITE" id="PS50164">
    <property type="entry name" value="GIY_YIG"/>
    <property type="match status" value="1"/>
</dbReference>
<keyword evidence="1 6" id="KW-0963">Cytoplasm</keyword>
<dbReference type="GO" id="GO:0009432">
    <property type="term" value="P:SOS response"/>
    <property type="evidence" value="ECO:0007669"/>
    <property type="project" value="UniProtKB-UniRule"/>
</dbReference>
<dbReference type="Proteomes" id="UP000696931">
    <property type="component" value="Unassembled WGS sequence"/>
</dbReference>
<dbReference type="Pfam" id="PF14520">
    <property type="entry name" value="HHH_5"/>
    <property type="match status" value="1"/>
</dbReference>
<dbReference type="Gene3D" id="1.10.150.20">
    <property type="entry name" value="5' to 3' exonuclease, C-terminal subdomain"/>
    <property type="match status" value="1"/>
</dbReference>
<dbReference type="InterPro" id="IPR036876">
    <property type="entry name" value="UVR_dom_sf"/>
</dbReference>
<dbReference type="SUPFAM" id="SSF46600">
    <property type="entry name" value="C-terminal UvrC-binding domain of UvrB"/>
    <property type="match status" value="1"/>
</dbReference>
<dbReference type="Gene3D" id="3.30.420.340">
    <property type="entry name" value="UvrC, RNAse H endonuclease domain"/>
    <property type="match status" value="1"/>
</dbReference>
<evidence type="ECO:0000259" key="9">
    <source>
        <dbReference type="PROSITE" id="PS50165"/>
    </source>
</evidence>
<evidence type="ECO:0000256" key="1">
    <source>
        <dbReference type="ARBA" id="ARBA00022490"/>
    </source>
</evidence>
<keyword evidence="4 6" id="KW-0267">Excision nuclease</keyword>
<dbReference type="InterPro" id="IPR047296">
    <property type="entry name" value="GIY-YIG_UvrC_Cho"/>
</dbReference>
<feature type="domain" description="UvrC family homology region profile" evidence="9">
    <location>
        <begin position="255"/>
        <end position="479"/>
    </location>
</feature>
<dbReference type="PANTHER" id="PTHR30562">
    <property type="entry name" value="UVRC/OXIDOREDUCTASE"/>
    <property type="match status" value="1"/>
</dbReference>
<dbReference type="PANTHER" id="PTHR30562:SF1">
    <property type="entry name" value="UVRABC SYSTEM PROTEIN C"/>
    <property type="match status" value="1"/>
</dbReference>
<dbReference type="FunFam" id="3.40.1440.10:FF:000001">
    <property type="entry name" value="UvrABC system protein C"/>
    <property type="match status" value="1"/>
</dbReference>
<dbReference type="NCBIfam" id="NF001824">
    <property type="entry name" value="PRK00558.1-5"/>
    <property type="match status" value="1"/>
</dbReference>
<reference evidence="10" key="1">
    <citation type="submission" date="2020-07" db="EMBL/GenBank/DDBJ databases">
        <title>Huge and variable diversity of episymbiotic CPR bacteria and DPANN archaea in groundwater ecosystems.</title>
        <authorList>
            <person name="He C.Y."/>
            <person name="Keren R."/>
            <person name="Whittaker M."/>
            <person name="Farag I.F."/>
            <person name="Doudna J."/>
            <person name="Cate J.H.D."/>
            <person name="Banfield J.F."/>
        </authorList>
    </citation>
    <scope>NUCLEOTIDE SEQUENCE</scope>
    <source>
        <strain evidence="10">NC_groundwater_1813_Pr3_B-0.1um_71_17</strain>
    </source>
</reference>
<evidence type="ECO:0000313" key="11">
    <source>
        <dbReference type="Proteomes" id="UP000696931"/>
    </source>
</evidence>
<evidence type="ECO:0000256" key="4">
    <source>
        <dbReference type="ARBA" id="ARBA00022881"/>
    </source>
</evidence>
<evidence type="ECO:0000256" key="6">
    <source>
        <dbReference type="HAMAP-Rule" id="MF_00203"/>
    </source>
</evidence>
<dbReference type="SMART" id="SM00465">
    <property type="entry name" value="GIYc"/>
    <property type="match status" value="1"/>
</dbReference>
<dbReference type="GO" id="GO:0006289">
    <property type="term" value="P:nucleotide-excision repair"/>
    <property type="evidence" value="ECO:0007669"/>
    <property type="project" value="UniProtKB-UniRule"/>
</dbReference>
<dbReference type="GO" id="GO:0009380">
    <property type="term" value="C:excinuclease repair complex"/>
    <property type="evidence" value="ECO:0007669"/>
    <property type="project" value="InterPro"/>
</dbReference>
<comment type="similarity">
    <text evidence="6">Belongs to the UvrC family.</text>
</comment>
<keyword evidence="3 6" id="KW-0228">DNA excision</keyword>
<comment type="function">
    <text evidence="6">The UvrABC repair system catalyzes the recognition and processing of DNA lesions. UvrC both incises the 5' and 3' sides of the lesion. The N-terminal half is responsible for the 3' incision and the C-terminal half is responsible for the 5' incision.</text>
</comment>
<accession>A0A933SHF5</accession>
<dbReference type="InterPro" id="IPR038476">
    <property type="entry name" value="UvrC_RNase_H_dom_sf"/>
</dbReference>
<comment type="subcellular location">
    <subcellularLocation>
        <location evidence="6">Cytoplasm</location>
    </subcellularLocation>
</comment>
<evidence type="ECO:0000256" key="2">
    <source>
        <dbReference type="ARBA" id="ARBA00022763"/>
    </source>
</evidence>
<sequence>MGTIAEKIANLPAAPGVYLFKDARGEVLYVGKAIQLASRVRSYLSHDPQRPRMDEMIARAVDVDTILTDTEAEALLLESTLIRQHRPHFNVLLKDDKSFPFVKLSMADDFPRVSVTRRVRDDGARYLGPFTDVKNLRRTLRELRRVFPLRTCRNFEDYRRRDRPCLYFHIKRCAGPCYSRARVDRAAYRAMADELVLLLTGRNEELLARLRTEMDAAASAQRYELAAQRRDQIRLIEHAQVPQKMVTADPRDTDVLGVARQGARAVVVTLIVRGGRVIGKESRVIEQAEGLDDAAIAEVWITQHALSRTDLPRRVLVGALPAGHAALAQALSARAGHAVELSAPVRGRGRRMVEVADRNASVALEDLVARAAGKRSRFSAATLTLQKELGLPDPPHRMVCFDISNFGADQAVAAVVASEDGRPRKALYRRMRMRNPGPDDFAMIGEAVERYWTRVESGELLRPDLVVIDGGAGQLASARAAIEKVASRHVSMIGLAKREELVVREGLPDLRLARRSPGLRALQRLRDEAHRFGLEYHRKLRSRARIGSALDAVPGVGPTRRAALLKEFGSVDALRAASAPEIAARARVPLALAQRVAEHLAAGREGAA</sequence>
<dbReference type="SUPFAM" id="SSF82771">
    <property type="entry name" value="GIY-YIG endonuclease"/>
    <property type="match status" value="1"/>
</dbReference>
<keyword evidence="6" id="KW-0742">SOS response</keyword>
<dbReference type="GO" id="GO:0005737">
    <property type="term" value="C:cytoplasm"/>
    <property type="evidence" value="ECO:0007669"/>
    <property type="project" value="UniProtKB-SubCell"/>
</dbReference>
<dbReference type="Pfam" id="PF08459">
    <property type="entry name" value="UvrC_RNaseH_dom"/>
    <property type="match status" value="1"/>
</dbReference>
<dbReference type="PROSITE" id="PS50165">
    <property type="entry name" value="UVRC"/>
    <property type="match status" value="1"/>
</dbReference>
<dbReference type="Pfam" id="PF01541">
    <property type="entry name" value="GIY-YIG"/>
    <property type="match status" value="1"/>
</dbReference>
<dbReference type="InterPro" id="IPR050066">
    <property type="entry name" value="UvrABC_protein_C"/>
</dbReference>
<dbReference type="NCBIfam" id="TIGR00194">
    <property type="entry name" value="uvrC"/>
    <property type="match status" value="1"/>
</dbReference>
<dbReference type="SUPFAM" id="SSF47781">
    <property type="entry name" value="RuvA domain 2-like"/>
    <property type="match status" value="1"/>
</dbReference>
<dbReference type="InterPro" id="IPR000305">
    <property type="entry name" value="GIY-YIG_endonuc"/>
</dbReference>
<dbReference type="InterPro" id="IPR004791">
    <property type="entry name" value="UvrC"/>
</dbReference>
<feature type="domain" description="GIY-YIG" evidence="8">
    <location>
        <begin position="13"/>
        <end position="91"/>
    </location>
</feature>
<comment type="subunit">
    <text evidence="6">Interacts with UvrB in an incision complex.</text>
</comment>
<dbReference type="InterPro" id="IPR001162">
    <property type="entry name" value="UvrC_RNase_H_dom"/>
</dbReference>
<dbReference type="InterPro" id="IPR001943">
    <property type="entry name" value="UVR_dom"/>
</dbReference>
<dbReference type="GO" id="GO:0009381">
    <property type="term" value="F:excinuclease ABC activity"/>
    <property type="evidence" value="ECO:0007669"/>
    <property type="project" value="UniProtKB-UniRule"/>
</dbReference>